<dbReference type="NCBIfam" id="TIGR01356">
    <property type="entry name" value="aroA"/>
    <property type="match status" value="1"/>
</dbReference>
<feature type="binding site" evidence="9">
    <location>
        <position position="28"/>
    </location>
    <ligand>
        <name>phosphoenolpyruvate</name>
        <dbReference type="ChEBI" id="CHEBI:58702"/>
    </ligand>
</feature>
<comment type="caution">
    <text evidence="9">Lacks conserved residue(s) required for the propagation of feature annotation.</text>
</comment>
<evidence type="ECO:0000256" key="5">
    <source>
        <dbReference type="ARBA" id="ARBA00022605"/>
    </source>
</evidence>
<feature type="binding site" evidence="9">
    <location>
        <position position="101"/>
    </location>
    <ligand>
        <name>phosphoenolpyruvate</name>
        <dbReference type="ChEBI" id="CHEBI:58702"/>
    </ligand>
</feature>
<dbReference type="PIRSF" id="PIRSF000505">
    <property type="entry name" value="EPSPS"/>
    <property type="match status" value="1"/>
</dbReference>
<dbReference type="PANTHER" id="PTHR21090:SF5">
    <property type="entry name" value="PENTAFUNCTIONAL AROM POLYPEPTIDE"/>
    <property type="match status" value="1"/>
</dbReference>
<keyword evidence="5 9" id="KW-0028">Amino-acid biosynthesis</keyword>
<keyword evidence="4 9" id="KW-0963">Cytoplasm</keyword>
<reference evidence="11" key="1">
    <citation type="submission" date="2019-02" db="EMBL/GenBank/DDBJ databases">
        <authorList>
            <person name="Gruber-Vodicka R. H."/>
            <person name="Seah K. B. B."/>
        </authorList>
    </citation>
    <scope>NUCLEOTIDE SEQUENCE</scope>
    <source>
        <strain evidence="11">BECK_BZ131</strain>
    </source>
</reference>
<dbReference type="SUPFAM" id="SSF55205">
    <property type="entry name" value="EPT/RTPC-like"/>
    <property type="match status" value="1"/>
</dbReference>
<dbReference type="GO" id="GO:0003866">
    <property type="term" value="F:3-phosphoshikimate 1-carboxyvinyltransferase activity"/>
    <property type="evidence" value="ECO:0007669"/>
    <property type="project" value="UniProtKB-UniRule"/>
</dbReference>
<dbReference type="GO" id="GO:0005737">
    <property type="term" value="C:cytoplasm"/>
    <property type="evidence" value="ECO:0007669"/>
    <property type="project" value="UniProtKB-SubCell"/>
</dbReference>
<proteinExistence type="inferred from homology"/>
<evidence type="ECO:0000256" key="9">
    <source>
        <dbReference type="HAMAP-Rule" id="MF_00210"/>
    </source>
</evidence>
<dbReference type="InterPro" id="IPR006264">
    <property type="entry name" value="EPSP_synthase"/>
</dbReference>
<comment type="subunit">
    <text evidence="9">Monomer.</text>
</comment>
<dbReference type="FunFam" id="3.65.10.10:FF:000005">
    <property type="entry name" value="3-phosphoshikimate 1-carboxyvinyltransferase"/>
    <property type="match status" value="1"/>
</dbReference>
<dbReference type="AlphaFoldDB" id="A0A450TDD3"/>
<comment type="pathway">
    <text evidence="2 9">Metabolic intermediate biosynthesis; chorismate biosynthesis; chorismate from D-erythrose 4-phosphate and phosphoenolpyruvate: step 6/7.</text>
</comment>
<comment type="function">
    <text evidence="1 9">Catalyzes the transfer of the enolpyruvyl moiety of phosphoenolpyruvate (PEP) to the 5-hydroxyl of shikimate-3-phosphate (S3P) to produce enolpyruvyl shikimate-3-phosphate and inorganic phosphate.</text>
</comment>
<feature type="domain" description="Enolpyruvate transferase" evidence="10">
    <location>
        <begin position="13"/>
        <end position="426"/>
    </location>
</feature>
<dbReference type="GO" id="GO:0009073">
    <property type="term" value="P:aromatic amino acid family biosynthetic process"/>
    <property type="evidence" value="ECO:0007669"/>
    <property type="project" value="UniProtKB-KW"/>
</dbReference>
<evidence type="ECO:0000256" key="3">
    <source>
        <dbReference type="ARBA" id="ARBA00009948"/>
    </source>
</evidence>
<feature type="binding site" evidence="9">
    <location>
        <position position="129"/>
    </location>
    <ligand>
        <name>phosphoenolpyruvate</name>
        <dbReference type="ChEBI" id="CHEBI:58702"/>
    </ligand>
</feature>
<dbReference type="Gene3D" id="3.65.10.10">
    <property type="entry name" value="Enolpyruvate transferase domain"/>
    <property type="match status" value="2"/>
</dbReference>
<evidence type="ECO:0000256" key="4">
    <source>
        <dbReference type="ARBA" id="ARBA00022490"/>
    </source>
</evidence>
<comment type="catalytic activity">
    <reaction evidence="8">
        <text>3-phosphoshikimate + phosphoenolpyruvate = 5-O-(1-carboxyvinyl)-3-phosphoshikimate + phosphate</text>
        <dbReference type="Rhea" id="RHEA:21256"/>
        <dbReference type="ChEBI" id="CHEBI:43474"/>
        <dbReference type="ChEBI" id="CHEBI:57701"/>
        <dbReference type="ChEBI" id="CHEBI:58702"/>
        <dbReference type="ChEBI" id="CHEBI:145989"/>
        <dbReference type="EC" id="2.5.1.19"/>
    </reaction>
    <physiologicalReaction direction="left-to-right" evidence="8">
        <dbReference type="Rhea" id="RHEA:21257"/>
    </physiologicalReaction>
</comment>
<dbReference type="InterPro" id="IPR023193">
    <property type="entry name" value="EPSP_synthase_CS"/>
</dbReference>
<evidence type="ECO:0000256" key="1">
    <source>
        <dbReference type="ARBA" id="ARBA00002174"/>
    </source>
</evidence>
<feature type="binding site" evidence="9">
    <location>
        <position position="176"/>
    </location>
    <ligand>
        <name>3-phosphoshikimate</name>
        <dbReference type="ChEBI" id="CHEBI:145989"/>
    </ligand>
</feature>
<evidence type="ECO:0000256" key="8">
    <source>
        <dbReference type="ARBA" id="ARBA00044633"/>
    </source>
</evidence>
<feature type="binding site" evidence="9">
    <location>
        <position position="174"/>
    </location>
    <ligand>
        <name>3-phosphoshikimate</name>
        <dbReference type="ChEBI" id="CHEBI:145989"/>
    </ligand>
</feature>
<evidence type="ECO:0000259" key="10">
    <source>
        <dbReference type="Pfam" id="PF00275"/>
    </source>
</evidence>
<feature type="binding site" evidence="9">
    <location>
        <position position="176"/>
    </location>
    <ligand>
        <name>phosphoenolpyruvate</name>
        <dbReference type="ChEBI" id="CHEBI:58702"/>
    </ligand>
</feature>
<dbReference type="PANTHER" id="PTHR21090">
    <property type="entry name" value="AROM/DEHYDROQUINATE SYNTHASE"/>
    <property type="match status" value="1"/>
</dbReference>
<feature type="binding site" evidence="9">
    <location>
        <position position="349"/>
    </location>
    <ligand>
        <name>3-phosphoshikimate</name>
        <dbReference type="ChEBI" id="CHEBI:145989"/>
    </ligand>
</feature>
<dbReference type="EC" id="2.5.1.19" evidence="9"/>
<sequence>MKYAMDSLSFSITPGGALRGRLQVPGDKSISHRAIILGALAEGDTEIIGFLEGEDTLATLAAFRAMGVRVEARGPGRIRVCGVGAKGLSAPPGPLYLGNSGTSMRLLAGVLAGQPFPTELTGDASLSRRPMGRVAEPLSAMGARITTTDAGTPPIKIQGGQALSGIDYEMPVASAQVKSALLLAGLFAQGRTCVGEPAPTRDHTERMLPGFGYRPRRIPGKVCVTGGRVLRGGEIAVPGDISSAAFFLVGATIAEGSDLVLENVGVNPTRIGILRILGMMGADIRVSHERMAGGEPVADIRVRSHPLMGLRIPAEMVPLAIDEFPAIFIAAAFAEGETTVTGARELRTKESDRIAVMAGGLRQLGVHAESTTDGMTIRGGRPTGGTIESHGDHRIAMAFAMAGIGAREPILIEDCANVDTSFPGFAAAAARVGLSITTIPDRVHESDSKPGPGVIQ</sequence>
<feature type="active site" description="Proton acceptor" evidence="9">
    <location>
        <position position="322"/>
    </location>
</feature>
<accession>A0A450TDD3</accession>
<keyword evidence="7 9" id="KW-0057">Aromatic amino acid biosynthesis</keyword>
<gene>
    <name evidence="9" type="primary">aroA</name>
    <name evidence="11" type="ORF">BECKFW1821C_GA0114237_100675</name>
</gene>
<dbReference type="CDD" id="cd01556">
    <property type="entry name" value="EPSP_synthase"/>
    <property type="match status" value="1"/>
</dbReference>
<dbReference type="PROSITE" id="PS00885">
    <property type="entry name" value="EPSP_SYNTHASE_2"/>
    <property type="match status" value="1"/>
</dbReference>
<feature type="binding site" evidence="9">
    <location>
        <position position="322"/>
    </location>
    <ligand>
        <name>3-phosphoshikimate</name>
        <dbReference type="ChEBI" id="CHEBI:145989"/>
    </ligand>
</feature>
<dbReference type="InterPro" id="IPR013792">
    <property type="entry name" value="RNA3'P_cycl/enolpyr_Trfase_a/b"/>
</dbReference>
<name>A0A450TDD3_9GAMM</name>
<dbReference type="FunFam" id="3.65.10.10:FF:000006">
    <property type="entry name" value="3-phosphoshikimate 1-carboxyvinyltransferase"/>
    <property type="match status" value="1"/>
</dbReference>
<organism evidence="11">
    <name type="scientific">Candidatus Kentrum sp. FW</name>
    <dbReference type="NCBI Taxonomy" id="2126338"/>
    <lineage>
        <taxon>Bacteria</taxon>
        <taxon>Pseudomonadati</taxon>
        <taxon>Pseudomonadota</taxon>
        <taxon>Gammaproteobacteria</taxon>
        <taxon>Candidatus Kentrum</taxon>
    </lineage>
</organism>
<dbReference type="PROSITE" id="PS00104">
    <property type="entry name" value="EPSP_SYNTHASE_1"/>
    <property type="match status" value="1"/>
</dbReference>
<dbReference type="GO" id="GO:0008652">
    <property type="term" value="P:amino acid biosynthetic process"/>
    <property type="evidence" value="ECO:0007669"/>
    <property type="project" value="UniProtKB-KW"/>
</dbReference>
<feature type="binding site" evidence="9">
    <location>
        <position position="394"/>
    </location>
    <ligand>
        <name>phosphoenolpyruvate</name>
        <dbReference type="ChEBI" id="CHEBI:58702"/>
    </ligand>
</feature>
<dbReference type="GO" id="GO:0009423">
    <property type="term" value="P:chorismate biosynthetic process"/>
    <property type="evidence" value="ECO:0007669"/>
    <property type="project" value="UniProtKB-UniRule"/>
</dbReference>
<dbReference type="InterPro" id="IPR001986">
    <property type="entry name" value="Enolpyruvate_Tfrase_dom"/>
</dbReference>
<dbReference type="Pfam" id="PF00275">
    <property type="entry name" value="EPSP_synthase"/>
    <property type="match status" value="1"/>
</dbReference>
<dbReference type="InterPro" id="IPR036968">
    <property type="entry name" value="Enolpyruvate_Tfrase_sf"/>
</dbReference>
<comment type="similarity">
    <text evidence="3 9">Belongs to the EPSP synthase family.</text>
</comment>
<keyword evidence="6 9" id="KW-0808">Transferase</keyword>
<feature type="binding site" evidence="9">
    <location>
        <position position="353"/>
    </location>
    <ligand>
        <name>phosphoenolpyruvate</name>
        <dbReference type="ChEBI" id="CHEBI:58702"/>
    </ligand>
</feature>
<evidence type="ECO:0000256" key="6">
    <source>
        <dbReference type="ARBA" id="ARBA00022679"/>
    </source>
</evidence>
<protein>
    <recommendedName>
        <fullName evidence="9">3-phosphoshikimate 1-carboxyvinyltransferase</fullName>
        <ecNumber evidence="9">2.5.1.19</ecNumber>
    </recommendedName>
    <alternativeName>
        <fullName evidence="9">5-enolpyruvylshikimate-3-phosphate synthase</fullName>
        <shortName evidence="9">EPSP synthase</shortName>
        <shortName evidence="9">EPSPS</shortName>
    </alternativeName>
</protein>
<dbReference type="UniPathway" id="UPA00053">
    <property type="reaction ID" value="UER00089"/>
</dbReference>
<comment type="subcellular location">
    <subcellularLocation>
        <location evidence="9">Cytoplasm</location>
    </subcellularLocation>
</comment>
<dbReference type="HAMAP" id="MF_00210">
    <property type="entry name" value="EPSP_synth"/>
    <property type="match status" value="1"/>
</dbReference>
<evidence type="ECO:0000313" key="11">
    <source>
        <dbReference type="EMBL" id="VFJ64948.1"/>
    </source>
</evidence>
<dbReference type="EMBL" id="CAADFE010000006">
    <property type="protein sequence ID" value="VFJ64948.1"/>
    <property type="molecule type" value="Genomic_DNA"/>
</dbReference>
<feature type="binding site" evidence="9">
    <location>
        <position position="33"/>
    </location>
    <ligand>
        <name>3-phosphoshikimate</name>
        <dbReference type="ChEBI" id="CHEBI:145989"/>
    </ligand>
</feature>
<feature type="binding site" evidence="9">
    <location>
        <position position="29"/>
    </location>
    <ligand>
        <name>3-phosphoshikimate</name>
        <dbReference type="ChEBI" id="CHEBI:145989"/>
    </ligand>
</feature>
<evidence type="ECO:0000256" key="2">
    <source>
        <dbReference type="ARBA" id="ARBA00004811"/>
    </source>
</evidence>
<evidence type="ECO:0000256" key="7">
    <source>
        <dbReference type="ARBA" id="ARBA00023141"/>
    </source>
</evidence>
<feature type="binding site" evidence="9">
    <location>
        <position position="28"/>
    </location>
    <ligand>
        <name>3-phosphoshikimate</name>
        <dbReference type="ChEBI" id="CHEBI:145989"/>
    </ligand>
</feature>